<dbReference type="OrthoDB" id="4989419at2"/>
<evidence type="ECO:0000256" key="4">
    <source>
        <dbReference type="ARBA" id="ARBA00023136"/>
    </source>
</evidence>
<reference evidence="7 8" key="2">
    <citation type="submission" date="2019-08" db="EMBL/GenBank/DDBJ databases">
        <title>Jejuicoccus antrihumi gen. nov., sp. nov., a new member of the family Dermacoccaceae isolated from a cave.</title>
        <authorList>
            <person name="Schumann P."/>
            <person name="Kim I.S."/>
        </authorList>
    </citation>
    <scope>NUCLEOTIDE SEQUENCE [LARGE SCALE GENOMIC DNA]</scope>
    <source>
        <strain evidence="7 8">C5-26</strain>
    </source>
</reference>
<reference evidence="7 8" key="1">
    <citation type="submission" date="2019-05" db="EMBL/GenBank/DDBJ databases">
        <authorList>
            <person name="Lee S.D."/>
        </authorList>
    </citation>
    <scope>NUCLEOTIDE SEQUENCE [LARGE SCALE GENOMIC DNA]</scope>
    <source>
        <strain evidence="7 8">C5-26</strain>
    </source>
</reference>
<dbReference type="EMBL" id="VCQV01000017">
    <property type="protein sequence ID" value="TWP35757.1"/>
    <property type="molecule type" value="Genomic_DNA"/>
</dbReference>
<evidence type="ECO:0000256" key="2">
    <source>
        <dbReference type="ARBA" id="ARBA00022692"/>
    </source>
</evidence>
<organism evidence="7 8">
    <name type="scientific">Leekyejoonella antrihumi</name>
    <dbReference type="NCBI Taxonomy" id="1660198"/>
    <lineage>
        <taxon>Bacteria</taxon>
        <taxon>Bacillati</taxon>
        <taxon>Actinomycetota</taxon>
        <taxon>Actinomycetes</taxon>
        <taxon>Micrococcales</taxon>
        <taxon>Dermacoccaceae</taxon>
        <taxon>Leekyejoonella</taxon>
    </lineage>
</organism>
<feature type="transmembrane region" description="Helical" evidence="5">
    <location>
        <begin position="67"/>
        <end position="87"/>
    </location>
</feature>
<feature type="transmembrane region" description="Helical" evidence="5">
    <location>
        <begin position="177"/>
        <end position="199"/>
    </location>
</feature>
<dbReference type="AlphaFoldDB" id="A0A563DZU0"/>
<evidence type="ECO:0000256" key="3">
    <source>
        <dbReference type="ARBA" id="ARBA00022989"/>
    </source>
</evidence>
<evidence type="ECO:0000313" key="7">
    <source>
        <dbReference type="EMBL" id="TWP35757.1"/>
    </source>
</evidence>
<accession>A0A563DZU0</accession>
<protein>
    <submittedName>
        <fullName evidence="7">FUSC family protein</fullName>
    </submittedName>
</protein>
<dbReference type="Pfam" id="PF13515">
    <property type="entry name" value="FUSC_2"/>
    <property type="match status" value="1"/>
</dbReference>
<feature type="transmembrane region" description="Helical" evidence="5">
    <location>
        <begin position="99"/>
        <end position="132"/>
    </location>
</feature>
<keyword evidence="8" id="KW-1185">Reference proteome</keyword>
<keyword evidence="2 5" id="KW-0812">Transmembrane</keyword>
<sequence length="320" mass="33148">MLVPLAVLVLSGHVPWTPYAAFGAFTSLYGRRENHASRMGMQAAAGLCLTLSVLLGVAVSLTHDGRVLSVILGSVVAAGGYLLSGAFDWHPPGPLFMVFGFAVCAIMPATGFGLLIAAGVAGGSALLAMLIGHAGSLREPKSWRRPQLRMRSLRSVLGMPGVRSDVVRYLIATPIAGGIGMAMGGTHPYWAMVAVVVAMSGPDLRSRLTRASHRVVGTLVGLLVAAAILSPHPTGLAAVGVIAVLQVAAEMLIGRNYSLALLAITPLALMMGQLAHPVAVGPMLADRFLETLLGATVGVVALLVPDYFPGRRSRSRAPQG</sequence>
<feature type="transmembrane region" description="Helical" evidence="5">
    <location>
        <begin position="260"/>
        <end position="279"/>
    </location>
</feature>
<evidence type="ECO:0000259" key="6">
    <source>
        <dbReference type="Pfam" id="PF13515"/>
    </source>
</evidence>
<comment type="subcellular location">
    <subcellularLocation>
        <location evidence="1">Membrane</location>
        <topology evidence="1">Multi-pass membrane protein</topology>
    </subcellularLocation>
</comment>
<proteinExistence type="predicted"/>
<evidence type="ECO:0000256" key="5">
    <source>
        <dbReference type="SAM" id="Phobius"/>
    </source>
</evidence>
<evidence type="ECO:0000256" key="1">
    <source>
        <dbReference type="ARBA" id="ARBA00004141"/>
    </source>
</evidence>
<feature type="transmembrane region" description="Helical" evidence="5">
    <location>
        <begin position="39"/>
        <end position="60"/>
    </location>
</feature>
<dbReference type="GO" id="GO:0016020">
    <property type="term" value="C:membrane"/>
    <property type="evidence" value="ECO:0007669"/>
    <property type="project" value="UniProtKB-SubCell"/>
</dbReference>
<feature type="transmembrane region" description="Helical" evidence="5">
    <location>
        <begin position="291"/>
        <end position="308"/>
    </location>
</feature>
<dbReference type="Proteomes" id="UP000320244">
    <property type="component" value="Unassembled WGS sequence"/>
</dbReference>
<dbReference type="InterPro" id="IPR049453">
    <property type="entry name" value="Memb_transporter_dom"/>
</dbReference>
<keyword evidence="4 5" id="KW-0472">Membrane</keyword>
<comment type="caution">
    <text evidence="7">The sequence shown here is derived from an EMBL/GenBank/DDBJ whole genome shotgun (WGS) entry which is preliminary data.</text>
</comment>
<gene>
    <name evidence="7" type="ORF">FGL98_12915</name>
</gene>
<evidence type="ECO:0000313" key="8">
    <source>
        <dbReference type="Proteomes" id="UP000320244"/>
    </source>
</evidence>
<name>A0A563DZU0_9MICO</name>
<feature type="domain" description="Integral membrane bound transporter" evidence="6">
    <location>
        <begin position="175"/>
        <end position="300"/>
    </location>
</feature>
<keyword evidence="3 5" id="KW-1133">Transmembrane helix</keyword>